<comment type="caution">
    <text evidence="1">The sequence shown here is derived from an EMBL/GenBank/DDBJ whole genome shotgun (WGS) entry which is preliminary data.</text>
</comment>
<dbReference type="STRING" id="1798499.A3C95_01270"/>
<evidence type="ECO:0000313" key="1">
    <source>
        <dbReference type="EMBL" id="OGG68758.1"/>
    </source>
</evidence>
<protein>
    <submittedName>
        <fullName evidence="1">Uncharacterized protein</fullName>
    </submittedName>
</protein>
<dbReference type="EMBL" id="MFLM01000004">
    <property type="protein sequence ID" value="OGG68758.1"/>
    <property type="molecule type" value="Genomic_DNA"/>
</dbReference>
<reference evidence="1 2" key="1">
    <citation type="journal article" date="2016" name="Nat. Commun.">
        <title>Thousands of microbial genomes shed light on interconnected biogeochemical processes in an aquifer system.</title>
        <authorList>
            <person name="Anantharaman K."/>
            <person name="Brown C.T."/>
            <person name="Hug L.A."/>
            <person name="Sharon I."/>
            <person name="Castelle C.J."/>
            <person name="Probst A.J."/>
            <person name="Thomas B.C."/>
            <person name="Singh A."/>
            <person name="Wilkins M.J."/>
            <person name="Karaoz U."/>
            <person name="Brodie E.L."/>
            <person name="Williams K.H."/>
            <person name="Hubbard S.S."/>
            <person name="Banfield J.F."/>
        </authorList>
    </citation>
    <scope>NUCLEOTIDE SEQUENCE [LARGE SCALE GENOMIC DNA]</scope>
</reference>
<gene>
    <name evidence="1" type="ORF">A3C95_01270</name>
</gene>
<proteinExistence type="predicted"/>
<accession>A0A1F6E528</accession>
<organism evidence="1 2">
    <name type="scientific">Candidatus Kaiserbacteria bacterium RIFCSPHIGHO2_02_FULL_56_30</name>
    <dbReference type="NCBI Taxonomy" id="1798499"/>
    <lineage>
        <taxon>Bacteria</taxon>
        <taxon>Candidatus Kaiseribacteriota</taxon>
    </lineage>
</organism>
<name>A0A1F6E528_9BACT</name>
<dbReference type="Proteomes" id="UP000177107">
    <property type="component" value="Unassembled WGS sequence"/>
</dbReference>
<dbReference type="InterPro" id="IPR043731">
    <property type="entry name" value="DUF5674"/>
</dbReference>
<sequence>MLVIREPIDPKTLQELADAWHKVLVKGVADIEQNVIALGGEWHMDANNCLIAEGSRQEHLWGFNIYPDKTGADALEFISLINIRPTAGNRSMEITDKGIRTAIRRAAARVLPFLGL</sequence>
<dbReference type="AlphaFoldDB" id="A0A1F6E528"/>
<evidence type="ECO:0000313" key="2">
    <source>
        <dbReference type="Proteomes" id="UP000177107"/>
    </source>
</evidence>
<dbReference type="Pfam" id="PF18924">
    <property type="entry name" value="DUF5674"/>
    <property type="match status" value="1"/>
</dbReference>